<organism evidence="10 11">
    <name type="scientific">Hyphopichia burtonii NRRL Y-1933</name>
    <dbReference type="NCBI Taxonomy" id="984485"/>
    <lineage>
        <taxon>Eukaryota</taxon>
        <taxon>Fungi</taxon>
        <taxon>Dikarya</taxon>
        <taxon>Ascomycota</taxon>
        <taxon>Saccharomycotina</taxon>
        <taxon>Pichiomycetes</taxon>
        <taxon>Debaryomycetaceae</taxon>
        <taxon>Hyphopichia</taxon>
    </lineage>
</organism>
<dbReference type="Gene3D" id="3.90.640.10">
    <property type="entry name" value="Actin, Chain A, domain 4"/>
    <property type="match status" value="2"/>
</dbReference>
<accession>A0A1E4RL69</accession>
<dbReference type="Proteomes" id="UP000095085">
    <property type="component" value="Unassembled WGS sequence"/>
</dbReference>
<dbReference type="GO" id="GO:0030234">
    <property type="term" value="F:enzyme regulator activity"/>
    <property type="evidence" value="ECO:0007669"/>
    <property type="project" value="EnsemblFungi"/>
</dbReference>
<dbReference type="GO" id="GO:0031011">
    <property type="term" value="C:Ino80 complex"/>
    <property type="evidence" value="ECO:0007669"/>
    <property type="project" value="EnsemblFungi"/>
</dbReference>
<comment type="subcellular location">
    <subcellularLocation>
        <location evidence="1">Nucleus</location>
    </subcellularLocation>
</comment>
<feature type="coiled-coil region" evidence="8">
    <location>
        <begin position="423"/>
        <end position="494"/>
    </location>
</feature>
<dbReference type="FunFam" id="3.30.420.40:FF:000122">
    <property type="entry name" value="ARP5 actin-related protein 5 homolog"/>
    <property type="match status" value="1"/>
</dbReference>
<protein>
    <submittedName>
        <fullName evidence="10">Actin-like ATPase domain-containing protein</fullName>
    </submittedName>
</protein>
<evidence type="ECO:0000313" key="10">
    <source>
        <dbReference type="EMBL" id="ODV67990.1"/>
    </source>
</evidence>
<reference evidence="11" key="1">
    <citation type="submission" date="2016-05" db="EMBL/GenBank/DDBJ databases">
        <title>Comparative genomics of biotechnologically important yeasts.</title>
        <authorList>
            <consortium name="DOE Joint Genome Institute"/>
            <person name="Riley R."/>
            <person name="Haridas S."/>
            <person name="Wolfe K.H."/>
            <person name="Lopes M.R."/>
            <person name="Hittinger C.T."/>
            <person name="Goker M."/>
            <person name="Salamov A."/>
            <person name="Wisecaver J."/>
            <person name="Long T.M."/>
            <person name="Aerts A.L."/>
            <person name="Barry K."/>
            <person name="Choi C."/>
            <person name="Clum A."/>
            <person name="Coughlan A.Y."/>
            <person name="Deshpande S."/>
            <person name="Douglass A.P."/>
            <person name="Hanson S.J."/>
            <person name="Klenk H.-P."/>
            <person name="Labutti K."/>
            <person name="Lapidus A."/>
            <person name="Lindquist E."/>
            <person name="Lipzen A."/>
            <person name="Meier-Kolthoff J.P."/>
            <person name="Ohm R.A."/>
            <person name="Otillar R.P."/>
            <person name="Pangilinan J."/>
            <person name="Peng Y."/>
            <person name="Rokas A."/>
            <person name="Rosa C.A."/>
            <person name="Scheuner C."/>
            <person name="Sibirny A.A."/>
            <person name="Slot J.C."/>
            <person name="Stielow J.B."/>
            <person name="Sun H."/>
            <person name="Kurtzman C.P."/>
            <person name="Blackwell M."/>
            <person name="Grigoriev I.V."/>
            <person name="Jeffries T.W."/>
        </authorList>
    </citation>
    <scope>NUCLEOTIDE SEQUENCE [LARGE SCALE GENOMIC DNA]</scope>
    <source>
        <strain evidence="11">NRRL Y-1933</strain>
    </source>
</reference>
<evidence type="ECO:0000313" key="11">
    <source>
        <dbReference type="Proteomes" id="UP000095085"/>
    </source>
</evidence>
<dbReference type="SMART" id="SM00268">
    <property type="entry name" value="ACTIN"/>
    <property type="match status" value="1"/>
</dbReference>
<dbReference type="CDD" id="cd10211">
    <property type="entry name" value="ASKHA_NBD_Arp5"/>
    <property type="match status" value="1"/>
</dbReference>
<keyword evidence="3" id="KW-0805">Transcription regulation</keyword>
<evidence type="ECO:0000256" key="2">
    <source>
        <dbReference type="ARBA" id="ARBA00022763"/>
    </source>
</evidence>
<sequence>MTVSVKKEELSEEQLPPQELHHLREISVPAQPEPFYQNYQYDVPIAIDIGTSLVRAGLTNSPEPNNVFPSVLARYRDRKALKTLTLVGHDVYRDLALKSSIKAPFDGPLITNWDYIEFMLDYSFEHLGAYSDNGRLNNPIIMTEPVACPFAQRKTMYELLYEAYQVPKTTFGIDSLFSYYANTPNFSSASNGLVIGAGNELTHVIPVLEGKGILLQTKRIDWGGNQSQQFLQKLIGLKYPYFPSKLTNTHTTHLFQDHCYILKDYQEELSNYLNMDFLETKDVVVQAAVDIAVNPEKKKTEEELALQAQKRKEQGKRLQEQAQQKRLEKLLQKEQEFQYYTNLSIELEGWSKTDIQRRMEDEEFEDYDDFKKYVANLEKSIKKGRHEDISENQNEEIDPNTAYPLAEVPDDQLTEDLIKEKRKQKLLKANFEARQRAKEAKKEEEELKAKYEREDQEWRDRDLDDWCSVKRVQLAELIAKIRDREKILESFKDRKSMAAQQRMKNIADLANDETGSTAAASRKRRRNANATIDNDPNDTFGANDDDWNAYRDITNVSLEEQQADDNENVLKIEEELLKYDPNFNHEDTLAASQKFDWENSVLHKFLHGPRQNITLAMQAEGHDAEEIANHPEIIKKNHQIHLNVERIRIPEVLFQPNIAGLDQAGLGELLDDLVHRRLDGSFSPGGQSYNVIQDVFITGGLSQLPNFTDRIVNDFTSFLPVGTPLRVRKANNPTIDPWKGMQKWASNPENQKHFVTKEEYEEMGPEYIKEHGLGNVCLR</sequence>
<dbReference type="FunFam" id="3.30.420.40:FF:000058">
    <property type="entry name" value="Putative actin-related protein 5"/>
    <property type="match status" value="1"/>
</dbReference>
<dbReference type="SUPFAM" id="SSF53067">
    <property type="entry name" value="Actin-like ATPase domain"/>
    <property type="match status" value="2"/>
</dbReference>
<evidence type="ECO:0000256" key="7">
    <source>
        <dbReference type="RuleBase" id="RU000487"/>
    </source>
</evidence>
<dbReference type="GeneID" id="30995693"/>
<proteinExistence type="inferred from homology"/>
<dbReference type="PANTHER" id="PTHR11937">
    <property type="entry name" value="ACTIN"/>
    <property type="match status" value="1"/>
</dbReference>
<keyword evidence="2" id="KW-0227">DNA damage</keyword>
<evidence type="ECO:0000256" key="5">
    <source>
        <dbReference type="ARBA" id="ARBA00023163"/>
    </source>
</evidence>
<keyword evidence="5" id="KW-0804">Transcription</keyword>
<dbReference type="OrthoDB" id="7340501at2759"/>
<name>A0A1E4RL69_9ASCO</name>
<keyword evidence="11" id="KW-1185">Reference proteome</keyword>
<evidence type="ECO:0000256" key="9">
    <source>
        <dbReference type="SAM" id="MobiDB-lite"/>
    </source>
</evidence>
<dbReference type="InterPro" id="IPR004000">
    <property type="entry name" value="Actin"/>
</dbReference>
<dbReference type="Gene3D" id="2.30.36.70">
    <property type="entry name" value="Actin, Chain A, domain 2"/>
    <property type="match status" value="1"/>
</dbReference>
<dbReference type="GO" id="GO:0006974">
    <property type="term" value="P:DNA damage response"/>
    <property type="evidence" value="ECO:0007669"/>
    <property type="project" value="UniProtKB-KW"/>
</dbReference>
<evidence type="ECO:0000256" key="1">
    <source>
        <dbReference type="ARBA" id="ARBA00004123"/>
    </source>
</evidence>
<keyword evidence="6" id="KW-0539">Nucleus</keyword>
<evidence type="ECO:0000256" key="4">
    <source>
        <dbReference type="ARBA" id="ARBA00023054"/>
    </source>
</evidence>
<dbReference type="AlphaFoldDB" id="A0A1E4RL69"/>
<gene>
    <name evidence="10" type="ORF">HYPBUDRAFT_152683</name>
</gene>
<comment type="similarity">
    <text evidence="7">Belongs to the actin family.</text>
</comment>
<dbReference type="GO" id="GO:0006338">
    <property type="term" value="P:chromatin remodeling"/>
    <property type="evidence" value="ECO:0007669"/>
    <property type="project" value="EnsemblFungi"/>
</dbReference>
<dbReference type="Pfam" id="PF00022">
    <property type="entry name" value="Actin"/>
    <property type="match status" value="2"/>
</dbReference>
<dbReference type="InterPro" id="IPR043129">
    <property type="entry name" value="ATPase_NBD"/>
</dbReference>
<keyword evidence="4 8" id="KW-0175">Coiled coil</keyword>
<evidence type="ECO:0000256" key="6">
    <source>
        <dbReference type="ARBA" id="ARBA00023242"/>
    </source>
</evidence>
<evidence type="ECO:0000256" key="8">
    <source>
        <dbReference type="SAM" id="Coils"/>
    </source>
</evidence>
<dbReference type="STRING" id="984485.A0A1E4RL69"/>
<evidence type="ECO:0000256" key="3">
    <source>
        <dbReference type="ARBA" id="ARBA00023015"/>
    </source>
</evidence>
<dbReference type="EMBL" id="KV454540">
    <property type="protein sequence ID" value="ODV67990.1"/>
    <property type="molecule type" value="Genomic_DNA"/>
</dbReference>
<dbReference type="RefSeq" id="XP_020077057.1">
    <property type="nucleotide sequence ID" value="XM_020221143.1"/>
</dbReference>
<feature type="region of interest" description="Disordered" evidence="9">
    <location>
        <begin position="507"/>
        <end position="545"/>
    </location>
</feature>
<dbReference type="Gene3D" id="3.30.420.40">
    <property type="match status" value="4"/>
</dbReference>